<feature type="domain" description="AB hydrolase-1" evidence="2">
    <location>
        <begin position="26"/>
        <end position="266"/>
    </location>
</feature>
<dbReference type="SUPFAM" id="SSF53474">
    <property type="entry name" value="alpha/beta-Hydrolases"/>
    <property type="match status" value="1"/>
</dbReference>
<evidence type="ECO:0000259" key="2">
    <source>
        <dbReference type="Pfam" id="PF12697"/>
    </source>
</evidence>
<comment type="caution">
    <text evidence="3">The sequence shown here is derived from an EMBL/GenBank/DDBJ whole genome shotgun (WGS) entry which is preliminary data.</text>
</comment>
<dbReference type="GO" id="GO:0016787">
    <property type="term" value="F:hydrolase activity"/>
    <property type="evidence" value="ECO:0007669"/>
    <property type="project" value="UniProtKB-KW"/>
</dbReference>
<dbReference type="PANTHER" id="PTHR43798:SF31">
    <property type="entry name" value="AB HYDROLASE SUPERFAMILY PROTEIN YCLE"/>
    <property type="match status" value="1"/>
</dbReference>
<dbReference type="InterPro" id="IPR029058">
    <property type="entry name" value="AB_hydrolase_fold"/>
</dbReference>
<dbReference type="EMBL" id="JBITLE010000001">
    <property type="protein sequence ID" value="MFI7261545.1"/>
    <property type="molecule type" value="Genomic_DNA"/>
</dbReference>
<keyword evidence="1 3" id="KW-0378">Hydrolase</keyword>
<gene>
    <name evidence="3" type="ORF">ACIBP4_04440</name>
</gene>
<proteinExistence type="predicted"/>
<evidence type="ECO:0000313" key="3">
    <source>
        <dbReference type="EMBL" id="MFI7261545.1"/>
    </source>
</evidence>
<accession>A0ABW7ZFB5</accession>
<protein>
    <submittedName>
        <fullName evidence="3">Alpha/beta fold hydrolase</fullName>
    </submittedName>
</protein>
<dbReference type="RefSeq" id="WP_396768527.1">
    <property type="nucleotide sequence ID" value="NZ_JBITLA010000002.1"/>
</dbReference>
<sequence>MTEFTQLATTRGGFAVRRFGHEGPQVVCLHGFPDDASTYDDLARHLASTGHRVTAVNLRGYAPSTLDGPLGLDALVADLLAVLDALSPDGPVHFVGHDYGAQVAYPAMARAPHRFASATLFAGAHPAYVRRNARRFPRQLWASRYIVFFQFGSYADRRVARNDFAYVDRLWRRWAPGFTPPPAHLDQVKRTLAASMPAPVAMYRAGGFAVPEDPIAAPTLYVTGADDGCALPQLADGQENLFTGEYRAEVWAHTGHFPHLEQPERAAIAVREWIGRHGGPVTDR</sequence>
<evidence type="ECO:0000313" key="4">
    <source>
        <dbReference type="Proteomes" id="UP001612812"/>
    </source>
</evidence>
<reference evidence="3 4" key="1">
    <citation type="submission" date="2024-10" db="EMBL/GenBank/DDBJ databases">
        <title>The Natural Products Discovery Center: Release of the First 8490 Sequenced Strains for Exploring Actinobacteria Biosynthetic Diversity.</title>
        <authorList>
            <person name="Kalkreuter E."/>
            <person name="Kautsar S.A."/>
            <person name="Yang D."/>
            <person name="Bader C.D."/>
            <person name="Teijaro C.N."/>
            <person name="Fluegel L."/>
            <person name="Davis C.M."/>
            <person name="Simpson J.R."/>
            <person name="Lauterbach L."/>
            <person name="Steele A.D."/>
            <person name="Gui C."/>
            <person name="Meng S."/>
            <person name="Li G."/>
            <person name="Viehrig K."/>
            <person name="Ye F."/>
            <person name="Su P."/>
            <person name="Kiefer A.F."/>
            <person name="Nichols A."/>
            <person name="Cepeda A.J."/>
            <person name="Yan W."/>
            <person name="Fan B."/>
            <person name="Jiang Y."/>
            <person name="Adhikari A."/>
            <person name="Zheng C.-J."/>
            <person name="Schuster L."/>
            <person name="Cowan T.M."/>
            <person name="Smanski M.J."/>
            <person name="Chevrette M.G."/>
            <person name="De Carvalho L.P.S."/>
            <person name="Shen B."/>
        </authorList>
    </citation>
    <scope>NUCLEOTIDE SEQUENCE [LARGE SCALE GENOMIC DNA]</scope>
    <source>
        <strain evidence="3 4">NPDC049845</strain>
    </source>
</reference>
<dbReference type="Gene3D" id="3.40.50.1820">
    <property type="entry name" value="alpha/beta hydrolase"/>
    <property type="match status" value="1"/>
</dbReference>
<dbReference type="InterPro" id="IPR000073">
    <property type="entry name" value="AB_hydrolase_1"/>
</dbReference>
<dbReference type="InterPro" id="IPR000639">
    <property type="entry name" value="Epox_hydrolase-like"/>
</dbReference>
<dbReference type="PANTHER" id="PTHR43798">
    <property type="entry name" value="MONOACYLGLYCEROL LIPASE"/>
    <property type="match status" value="1"/>
</dbReference>
<keyword evidence="4" id="KW-1185">Reference proteome</keyword>
<dbReference type="Proteomes" id="UP001612812">
    <property type="component" value="Unassembled WGS sequence"/>
</dbReference>
<dbReference type="InterPro" id="IPR050266">
    <property type="entry name" value="AB_hydrolase_sf"/>
</dbReference>
<dbReference type="Pfam" id="PF12697">
    <property type="entry name" value="Abhydrolase_6"/>
    <property type="match status" value="1"/>
</dbReference>
<dbReference type="PRINTS" id="PR00412">
    <property type="entry name" value="EPOXHYDRLASE"/>
</dbReference>
<name>A0ABW7ZFB5_9ACTN</name>
<organism evidence="3 4">
    <name type="scientific">Micromonospora maritima</name>
    <dbReference type="NCBI Taxonomy" id="986711"/>
    <lineage>
        <taxon>Bacteria</taxon>
        <taxon>Bacillati</taxon>
        <taxon>Actinomycetota</taxon>
        <taxon>Actinomycetes</taxon>
        <taxon>Micromonosporales</taxon>
        <taxon>Micromonosporaceae</taxon>
        <taxon>Micromonospora</taxon>
    </lineage>
</organism>
<evidence type="ECO:0000256" key="1">
    <source>
        <dbReference type="ARBA" id="ARBA00022801"/>
    </source>
</evidence>